<feature type="region of interest" description="Disordered" evidence="1">
    <location>
        <begin position="74"/>
        <end position="182"/>
    </location>
</feature>
<protein>
    <submittedName>
        <fullName evidence="3">Uncharacterized protein</fullName>
    </submittedName>
</protein>
<reference evidence="3 4" key="1">
    <citation type="submission" date="2018-08" db="EMBL/GenBank/DDBJ databases">
        <title>Paraburkholderia sp. DHOM06 isolated from forest soil.</title>
        <authorList>
            <person name="Gao Z.-H."/>
            <person name="Qiu L.-H."/>
        </authorList>
    </citation>
    <scope>NUCLEOTIDE SEQUENCE [LARGE SCALE GENOMIC DNA]</scope>
    <source>
        <strain evidence="3 4">DHOM06</strain>
    </source>
</reference>
<evidence type="ECO:0000256" key="2">
    <source>
        <dbReference type="SAM" id="SignalP"/>
    </source>
</evidence>
<dbReference type="Proteomes" id="UP000256838">
    <property type="component" value="Unassembled WGS sequence"/>
</dbReference>
<feature type="chain" id="PRO_5017781117" evidence="2">
    <location>
        <begin position="21"/>
        <end position="195"/>
    </location>
</feature>
<dbReference type="EMBL" id="QRGA01000029">
    <property type="protein sequence ID" value="RDU94660.1"/>
    <property type="molecule type" value="Genomic_DNA"/>
</dbReference>
<dbReference type="AlphaFoldDB" id="A0A3D8JP50"/>
<dbReference type="OrthoDB" id="9132841at2"/>
<feature type="compositionally biased region" description="Low complexity" evidence="1">
    <location>
        <begin position="97"/>
        <end position="164"/>
    </location>
</feature>
<proteinExistence type="predicted"/>
<name>A0A3D8JP50_9BURK</name>
<organism evidence="3 4">
    <name type="scientific">Trinickia dinghuensis</name>
    <dbReference type="NCBI Taxonomy" id="2291023"/>
    <lineage>
        <taxon>Bacteria</taxon>
        <taxon>Pseudomonadati</taxon>
        <taxon>Pseudomonadota</taxon>
        <taxon>Betaproteobacteria</taxon>
        <taxon>Burkholderiales</taxon>
        <taxon>Burkholderiaceae</taxon>
        <taxon>Trinickia</taxon>
    </lineage>
</organism>
<evidence type="ECO:0000313" key="3">
    <source>
        <dbReference type="EMBL" id="RDU94660.1"/>
    </source>
</evidence>
<accession>A0A3D8JP50</accession>
<keyword evidence="2" id="KW-0732">Signal</keyword>
<comment type="caution">
    <text evidence="3">The sequence shown here is derived from an EMBL/GenBank/DDBJ whole genome shotgun (WGS) entry which is preliminary data.</text>
</comment>
<evidence type="ECO:0000256" key="1">
    <source>
        <dbReference type="SAM" id="MobiDB-lite"/>
    </source>
</evidence>
<sequence>MKTSLLATAALIALSTTAFAQRPSVYPLRSQTGAAQGVDNAYCYWQAKQQTGVDMARQPQRPVRTTPLRFASAADAGAGASEPPLPGPRGTPGGLPGAANPGSPAAGTGSTSAASHAPPGAAVSSASASASSGAAQAAAPVSGTASASSRMASASSGAASGATPNLPPLPPPEPPMTTYWQAYGDCMQSRGYGVQ</sequence>
<evidence type="ECO:0000313" key="4">
    <source>
        <dbReference type="Proteomes" id="UP000256838"/>
    </source>
</evidence>
<dbReference type="RefSeq" id="WP_115537747.1">
    <property type="nucleotide sequence ID" value="NZ_QRGA01000029.1"/>
</dbReference>
<gene>
    <name evidence="3" type="ORF">DWV00_32655</name>
</gene>
<feature type="signal peptide" evidence="2">
    <location>
        <begin position="1"/>
        <end position="20"/>
    </location>
</feature>
<keyword evidence="4" id="KW-1185">Reference proteome</keyword>
<feature type="compositionally biased region" description="Pro residues" evidence="1">
    <location>
        <begin position="165"/>
        <end position="175"/>
    </location>
</feature>